<protein>
    <recommendedName>
        <fullName evidence="4">Protein BIC1</fullName>
    </recommendedName>
</protein>
<dbReference type="OrthoDB" id="672067at2759"/>
<dbReference type="PANTHER" id="PTHR34207:SF2">
    <property type="entry name" value="PROTEIN BIC1"/>
    <property type="match status" value="1"/>
</dbReference>
<dbReference type="PANTHER" id="PTHR34207">
    <property type="entry name" value="PROTEIN BIC1"/>
    <property type="match status" value="1"/>
</dbReference>
<dbReference type="InterPro" id="IPR040374">
    <property type="entry name" value="BIC"/>
</dbReference>
<reference evidence="2 3" key="1">
    <citation type="submission" date="2020-02" db="EMBL/GenBank/DDBJ databases">
        <authorList>
            <person name="Ma Q."/>
            <person name="Huang Y."/>
            <person name="Song X."/>
            <person name="Pei D."/>
        </authorList>
    </citation>
    <scope>NUCLEOTIDE SEQUENCE [LARGE SCALE GENOMIC DNA]</scope>
    <source>
        <strain evidence="2">Sxm20200214</strain>
        <tissue evidence="2">Leaf</tissue>
    </source>
</reference>
<feature type="compositionally biased region" description="Low complexity" evidence="1">
    <location>
        <begin position="22"/>
        <end position="33"/>
    </location>
</feature>
<dbReference type="EMBL" id="JAAMPC010000001">
    <property type="protein sequence ID" value="KAG2329165.1"/>
    <property type="molecule type" value="Genomic_DNA"/>
</dbReference>
<dbReference type="GO" id="GO:0009785">
    <property type="term" value="P:blue light signaling pathway"/>
    <property type="evidence" value="ECO:0007669"/>
    <property type="project" value="InterPro"/>
</dbReference>
<feature type="compositionally biased region" description="Basic and acidic residues" evidence="1">
    <location>
        <begin position="40"/>
        <end position="68"/>
    </location>
</feature>
<dbReference type="AlphaFoldDB" id="A0A8X7WH77"/>
<keyword evidence="3" id="KW-1185">Reference proteome</keyword>
<feature type="region of interest" description="Disordered" evidence="1">
    <location>
        <begin position="124"/>
        <end position="143"/>
    </location>
</feature>
<evidence type="ECO:0008006" key="4">
    <source>
        <dbReference type="Google" id="ProtNLM"/>
    </source>
</evidence>
<evidence type="ECO:0000256" key="1">
    <source>
        <dbReference type="SAM" id="MobiDB-lite"/>
    </source>
</evidence>
<name>A0A8X7WH77_BRACI</name>
<dbReference type="Proteomes" id="UP000886595">
    <property type="component" value="Unassembled WGS sequence"/>
</dbReference>
<comment type="caution">
    <text evidence="2">The sequence shown here is derived from an EMBL/GenBank/DDBJ whole genome shotgun (WGS) entry which is preliminary data.</text>
</comment>
<dbReference type="CDD" id="cd22645">
    <property type="entry name" value="BIC1_CID"/>
    <property type="match status" value="1"/>
</dbReference>
<proteinExistence type="predicted"/>
<organism evidence="2 3">
    <name type="scientific">Brassica carinata</name>
    <name type="common">Ethiopian mustard</name>
    <name type="synonym">Abyssinian cabbage</name>
    <dbReference type="NCBI Taxonomy" id="52824"/>
    <lineage>
        <taxon>Eukaryota</taxon>
        <taxon>Viridiplantae</taxon>
        <taxon>Streptophyta</taxon>
        <taxon>Embryophyta</taxon>
        <taxon>Tracheophyta</taxon>
        <taxon>Spermatophyta</taxon>
        <taxon>Magnoliopsida</taxon>
        <taxon>eudicotyledons</taxon>
        <taxon>Gunneridae</taxon>
        <taxon>Pentapetalae</taxon>
        <taxon>rosids</taxon>
        <taxon>malvids</taxon>
        <taxon>Brassicales</taxon>
        <taxon>Brassicaceae</taxon>
        <taxon>Brassiceae</taxon>
        <taxon>Brassica</taxon>
    </lineage>
</organism>
<sequence>MMNIIDDKTSPMAHPIVPSQPPSDQTQQDPSSPNEASSVTDKKDDQALPEEKPKQNQEEERVVDTGREKLKKHRREVSGRVWIPEIWGQEELLKDWIDCSTFDTCLVPAGISSARAALVEEARRAASASDFTESGRGNPLDME</sequence>
<gene>
    <name evidence="2" type="ORF">Bca52824_000345</name>
</gene>
<feature type="region of interest" description="Disordered" evidence="1">
    <location>
        <begin position="1"/>
        <end position="76"/>
    </location>
</feature>
<evidence type="ECO:0000313" key="2">
    <source>
        <dbReference type="EMBL" id="KAG2329165.1"/>
    </source>
</evidence>
<evidence type="ECO:0000313" key="3">
    <source>
        <dbReference type="Proteomes" id="UP000886595"/>
    </source>
</evidence>
<accession>A0A8X7WH77</accession>